<organism evidence="1 2">
    <name type="scientific">Avena sativa</name>
    <name type="common">Oat</name>
    <dbReference type="NCBI Taxonomy" id="4498"/>
    <lineage>
        <taxon>Eukaryota</taxon>
        <taxon>Viridiplantae</taxon>
        <taxon>Streptophyta</taxon>
        <taxon>Embryophyta</taxon>
        <taxon>Tracheophyta</taxon>
        <taxon>Spermatophyta</taxon>
        <taxon>Magnoliopsida</taxon>
        <taxon>Liliopsida</taxon>
        <taxon>Poales</taxon>
        <taxon>Poaceae</taxon>
        <taxon>BOP clade</taxon>
        <taxon>Pooideae</taxon>
        <taxon>Poodae</taxon>
        <taxon>Poeae</taxon>
        <taxon>Poeae Chloroplast Group 1 (Aveneae type)</taxon>
        <taxon>Aveninae</taxon>
        <taxon>Avena</taxon>
    </lineage>
</organism>
<dbReference type="Proteomes" id="UP001732700">
    <property type="component" value="Chromosome 2A"/>
</dbReference>
<proteinExistence type="predicted"/>
<evidence type="ECO:0000313" key="2">
    <source>
        <dbReference type="Proteomes" id="UP001732700"/>
    </source>
</evidence>
<evidence type="ECO:0000313" key="1">
    <source>
        <dbReference type="EnsemblPlants" id="AVESA.00010b.r2.2AG0257130.1.CDS.1"/>
    </source>
</evidence>
<accession>A0ACD5UIC7</accession>
<reference evidence="1" key="2">
    <citation type="submission" date="2025-09" db="UniProtKB">
        <authorList>
            <consortium name="EnsemblPlants"/>
        </authorList>
    </citation>
    <scope>IDENTIFICATION</scope>
</reference>
<dbReference type="EnsemblPlants" id="AVESA.00010b.r2.2AG0257130.1">
    <property type="protein sequence ID" value="AVESA.00010b.r2.2AG0257130.1.CDS.1"/>
    <property type="gene ID" value="AVESA.00010b.r2.2AG0257130"/>
</dbReference>
<reference evidence="1" key="1">
    <citation type="submission" date="2021-05" db="EMBL/GenBank/DDBJ databases">
        <authorList>
            <person name="Scholz U."/>
            <person name="Mascher M."/>
            <person name="Fiebig A."/>
        </authorList>
    </citation>
    <scope>NUCLEOTIDE SEQUENCE [LARGE SCALE GENOMIC DNA]</scope>
</reference>
<protein>
    <submittedName>
        <fullName evidence="1">Uncharacterized protein</fullName>
    </submittedName>
</protein>
<sequence>MTGIVSREFPELTQDGLNYLTWASDIEIVLEGRCIKDALIEGTPTTPSNTIPADNAKALHFLRHHMCETLKNEYMAERSASALWIALNKRFSRLKYTIQPQAEADWIRLRFADFKTVGEYNSRLHRICTILQLCGTSTTDQQKIDKTLSTFHPDNIQSSRNFRQEGFTEYAALIDALQVAEAQDNVLKKNFSAQPFAAGPSHEANVGAYKVRKPIHKKRGKKGKKGPNSSNPAKQRKAGKGEARPQDCFRCGSKTHFSRQCLAPKHVVDAFKANKKAREAHLVQVEAPLAPGEAPVQNVAHVVAPYVAQVAAPSAVPTDAAVPMEVEHVVPPPPQLGPLSMMMANEEPPTDLEILDELGDFLAEST</sequence>
<name>A0ACD5UIC7_AVESA</name>
<keyword evidence="2" id="KW-1185">Reference proteome</keyword>